<dbReference type="PANTHER" id="PTHR11475">
    <property type="entry name" value="OXIDASE/PEROXIDASE"/>
    <property type="match status" value="1"/>
</dbReference>
<organism evidence="4 5">
    <name type="scientific">Bacillus thuringiensis</name>
    <dbReference type="NCBI Taxonomy" id="1428"/>
    <lineage>
        <taxon>Bacteria</taxon>
        <taxon>Bacillati</taxon>
        <taxon>Bacillota</taxon>
        <taxon>Bacilli</taxon>
        <taxon>Bacillales</taxon>
        <taxon>Bacillaceae</taxon>
        <taxon>Bacillus</taxon>
        <taxon>Bacillus cereus group</taxon>
    </lineage>
</organism>
<dbReference type="SUPFAM" id="SSF48113">
    <property type="entry name" value="Heme-dependent peroxidases"/>
    <property type="match status" value="1"/>
</dbReference>
<dbReference type="AlphaFoldDB" id="A0A9X6ZUK7"/>
<accession>A0A9X6ZUK7</accession>
<evidence type="ECO:0000256" key="1">
    <source>
        <dbReference type="ARBA" id="ARBA00004613"/>
    </source>
</evidence>
<evidence type="ECO:0008006" key="6">
    <source>
        <dbReference type="Google" id="ProtNLM"/>
    </source>
</evidence>
<dbReference type="EMBL" id="NUVX01000009">
    <property type="protein sequence ID" value="PFJ42599.1"/>
    <property type="molecule type" value="Genomic_DNA"/>
</dbReference>
<dbReference type="GO" id="GO:0020037">
    <property type="term" value="F:heme binding"/>
    <property type="evidence" value="ECO:0007669"/>
    <property type="project" value="InterPro"/>
</dbReference>
<dbReference type="InterPro" id="IPR019791">
    <property type="entry name" value="Haem_peroxidase_animal"/>
</dbReference>
<comment type="subcellular location">
    <subcellularLocation>
        <location evidence="1">Secreted</location>
    </subcellularLocation>
</comment>
<evidence type="ECO:0000313" key="4">
    <source>
        <dbReference type="EMBL" id="PFJ42599.1"/>
    </source>
</evidence>
<dbReference type="RefSeq" id="WP_098516530.1">
    <property type="nucleotide sequence ID" value="NZ_NUVX01000009.1"/>
</dbReference>
<dbReference type="GO" id="GO:0004601">
    <property type="term" value="F:peroxidase activity"/>
    <property type="evidence" value="ECO:0007669"/>
    <property type="project" value="InterPro"/>
</dbReference>
<dbReference type="Gene3D" id="1.10.640.10">
    <property type="entry name" value="Haem peroxidase domain superfamily, animal type"/>
    <property type="match status" value="1"/>
</dbReference>
<evidence type="ECO:0000256" key="2">
    <source>
        <dbReference type="ARBA" id="ARBA00022525"/>
    </source>
</evidence>
<name>A0A9X6ZUK7_BACTU</name>
<dbReference type="PANTHER" id="PTHR11475:SF4">
    <property type="entry name" value="CHORION PEROXIDASE"/>
    <property type="match status" value="1"/>
</dbReference>
<sequence length="97" mass="11275">MVFQYVYGDVNQIDPLIGGLAEDHLPNCSLGPLLTKIIVEQFERLRKGDRFWYENDSTLSTKDIAYLKDTTLAKIICRNTNIPNIQKMSFFQQEQNF</sequence>
<evidence type="ECO:0000313" key="5">
    <source>
        <dbReference type="Proteomes" id="UP000224003"/>
    </source>
</evidence>
<dbReference type="Proteomes" id="UP000224003">
    <property type="component" value="Unassembled WGS sequence"/>
</dbReference>
<evidence type="ECO:0000256" key="3">
    <source>
        <dbReference type="ARBA" id="ARBA00023180"/>
    </source>
</evidence>
<dbReference type="GO" id="GO:0005576">
    <property type="term" value="C:extracellular region"/>
    <property type="evidence" value="ECO:0007669"/>
    <property type="project" value="UniProtKB-SubCell"/>
</dbReference>
<keyword evidence="3" id="KW-0325">Glycoprotein</keyword>
<protein>
    <recommendedName>
        <fullName evidence="6">Peroxidase</fullName>
    </recommendedName>
</protein>
<dbReference type="InterPro" id="IPR037120">
    <property type="entry name" value="Haem_peroxidase_sf_animal"/>
</dbReference>
<comment type="caution">
    <text evidence="4">The sequence shown here is derived from an EMBL/GenBank/DDBJ whole genome shotgun (WGS) entry which is preliminary data.</text>
</comment>
<reference evidence="4 5" key="1">
    <citation type="submission" date="2017-09" db="EMBL/GenBank/DDBJ databases">
        <title>Large-scale bioinformatics analysis of Bacillus genomes uncovers conserved roles of natural products in bacterial physiology.</title>
        <authorList>
            <consortium name="Agbiome Team Llc"/>
            <person name="Bleich R.M."/>
            <person name="Grubbs K.J."/>
            <person name="Santa Maria K.C."/>
            <person name="Allen S.E."/>
            <person name="Farag S."/>
            <person name="Shank E.A."/>
            <person name="Bowers A."/>
        </authorList>
    </citation>
    <scope>NUCLEOTIDE SEQUENCE [LARGE SCALE GENOMIC DNA]</scope>
    <source>
        <strain evidence="4 5">AFS085496</strain>
    </source>
</reference>
<dbReference type="GO" id="GO:0006979">
    <property type="term" value="P:response to oxidative stress"/>
    <property type="evidence" value="ECO:0007669"/>
    <property type="project" value="InterPro"/>
</dbReference>
<dbReference type="PROSITE" id="PS50292">
    <property type="entry name" value="PEROXIDASE_3"/>
    <property type="match status" value="1"/>
</dbReference>
<dbReference type="InterPro" id="IPR010255">
    <property type="entry name" value="Haem_peroxidase_sf"/>
</dbReference>
<keyword evidence="2" id="KW-0964">Secreted</keyword>
<gene>
    <name evidence="4" type="ORF">COJ15_06095</name>
</gene>
<proteinExistence type="predicted"/>
<dbReference type="Pfam" id="PF03098">
    <property type="entry name" value="An_peroxidase"/>
    <property type="match status" value="1"/>
</dbReference>